<dbReference type="Proteomes" id="UP001295740">
    <property type="component" value="Unassembled WGS sequence"/>
</dbReference>
<reference evidence="2" key="1">
    <citation type="submission" date="2023-10" db="EMBL/GenBank/DDBJ databases">
        <authorList>
            <person name="Hackl T."/>
        </authorList>
    </citation>
    <scope>NUCLEOTIDE SEQUENCE</scope>
</reference>
<keyword evidence="3" id="KW-1185">Reference proteome</keyword>
<dbReference type="EMBL" id="CAUWAG010000018">
    <property type="protein sequence ID" value="CAJ2511845.1"/>
    <property type="molecule type" value="Genomic_DNA"/>
</dbReference>
<evidence type="ECO:0000313" key="2">
    <source>
        <dbReference type="EMBL" id="CAJ2511845.1"/>
    </source>
</evidence>
<protein>
    <submittedName>
        <fullName evidence="2">Uu.00g074700.m01.CDS01</fullName>
    </submittedName>
</protein>
<sequence length="775" mass="90127">MRLLNTTTLQLKQFLGSRPPYAILSHTWDDEEVTFQDIQDIQGSGASSKIGYQKLSRACELALSDGYEWIWIDTCCIDKTSSAELSEAINSMYSWYGASDLCYAYLLDHDVSTGQSWTFEKSRWFLRGWTLQELIAPRRIVFYTSDWFDTRREGEVGTWYMLGTKTTLQVKIEAITGIGAQVLLGLKPLSEITAAQKMSWAAKRLTTREEDMAYCLMGIFDINLPLLYGEGKKKAFLRLQEEILHRYGDYSLLVTSRVSNLNLTRDKHEGILFSSPVGFGTETRILELEGHEPRADYWDKYWDKGSWRGRDGQLMMWRSIDWEQVSVARARNEETQTGTLSRTYKSLVAVILCCRIKEDGPTARFMAWTNCFYGDRDHLIFINLSTRPDSDFYKENGLVCLHKDQVHRWGFEWKEMYLNLSTETADEGTFSSIGIWTPLSSPRPGRPDRISIDAWASWVPRKELPINPDSKELDGIWLEASEPNLTVGPTLKPEAIIIFWAPEFRPRLKYTIVVGNVREDMPSFWWCHFLGETKGITSAELMKSARRKFQHRTDLSLEETDYVEFYIPGEISWDSICLRISVNGRGRNTVVVKASIHGRKKVDYFSLKADDLKYLEKQPKRIRIKPAPWPRSQQEIDYEERRQYESFTETMVEIYQQQLLEKEFNQPLHFRVPKPGRTHKKMFAWFDCNFVFPHKCRGCTREHKGMGKDFGYVKRPVLRQRRKDLVAAWEREDPSMKDYAWSHLMKPEALPRQAYEMTQPRGTNYSSSTLDLAAG</sequence>
<evidence type="ECO:0000259" key="1">
    <source>
        <dbReference type="Pfam" id="PF06985"/>
    </source>
</evidence>
<dbReference type="AlphaFoldDB" id="A0AAI8VW48"/>
<organism evidence="2 3">
    <name type="scientific">Anthostomella pinea</name>
    <dbReference type="NCBI Taxonomy" id="933095"/>
    <lineage>
        <taxon>Eukaryota</taxon>
        <taxon>Fungi</taxon>
        <taxon>Dikarya</taxon>
        <taxon>Ascomycota</taxon>
        <taxon>Pezizomycotina</taxon>
        <taxon>Sordariomycetes</taxon>
        <taxon>Xylariomycetidae</taxon>
        <taxon>Xylariales</taxon>
        <taxon>Xylariaceae</taxon>
        <taxon>Anthostomella</taxon>
    </lineage>
</organism>
<name>A0AAI8VW48_9PEZI</name>
<comment type="caution">
    <text evidence="2">The sequence shown here is derived from an EMBL/GenBank/DDBJ whole genome shotgun (WGS) entry which is preliminary data.</text>
</comment>
<dbReference type="InterPro" id="IPR010730">
    <property type="entry name" value="HET"/>
</dbReference>
<dbReference type="PANTHER" id="PTHR10622">
    <property type="entry name" value="HET DOMAIN-CONTAINING PROTEIN"/>
    <property type="match status" value="1"/>
</dbReference>
<dbReference type="PANTHER" id="PTHR10622:SF10">
    <property type="entry name" value="HET DOMAIN-CONTAINING PROTEIN"/>
    <property type="match status" value="1"/>
</dbReference>
<dbReference type="Pfam" id="PF06985">
    <property type="entry name" value="HET"/>
    <property type="match status" value="1"/>
</dbReference>
<evidence type="ECO:0000313" key="3">
    <source>
        <dbReference type="Proteomes" id="UP001295740"/>
    </source>
</evidence>
<proteinExistence type="predicted"/>
<gene>
    <name evidence="2" type="ORF">KHLLAP_LOCUS12313</name>
</gene>
<feature type="domain" description="Heterokaryon incompatibility" evidence="1">
    <location>
        <begin position="21"/>
        <end position="114"/>
    </location>
</feature>
<accession>A0AAI8VW48</accession>